<dbReference type="GO" id="GO:0016567">
    <property type="term" value="P:protein ubiquitination"/>
    <property type="evidence" value="ECO:0007669"/>
    <property type="project" value="InterPro"/>
</dbReference>
<dbReference type="Pfam" id="PF00651">
    <property type="entry name" value="BTB"/>
    <property type="match status" value="1"/>
</dbReference>
<evidence type="ECO:0000313" key="5">
    <source>
        <dbReference type="EMBL" id="SPT20058.1"/>
    </source>
</evidence>
<dbReference type="Gene3D" id="1.25.40.420">
    <property type="match status" value="1"/>
</dbReference>
<dbReference type="EMBL" id="LS480641">
    <property type="protein sequence ID" value="SPT20058.1"/>
    <property type="molecule type" value="Genomic_DNA"/>
</dbReference>
<dbReference type="InterPro" id="IPR000210">
    <property type="entry name" value="BTB/POZ_dom"/>
</dbReference>
<sequence length="361" mass="40383">MANNSTSEVNHGQLPKTSSRCLTESVTAVHDFEVASYRLLDGIGVNKHVCSSKFSVAGFEWLIIFYPDGWTGDYAGYASAFLQHVTQGKDAQYVRTKITLNMLEKDGKAQITAFDEVDHVFSGTNKYRGYTKFIEKPKLKSLSQANNGYLIIRCVLTVVKESRTEVKRNTVVVPQSNLQDQLCQMWKDGQGADVTFSVGGQLFKAHRCLLAARSLVFKAELFGPMKEKETQCIKIDDIDPEIFEALLHFIYTDSILVDEHYKESKPAKLQHLVVASDRYGLDRLKVMCESKLSECIDVETVATTLVLAEQHDCKDLKEACVEFMAPRNVLQAAMATDGFKHLVASCPLVMKELLDMVSRSG</sequence>
<dbReference type="Pfam" id="PF24570">
    <property type="entry name" value="BACK_BPM_SPOP"/>
    <property type="match status" value="1"/>
</dbReference>
<evidence type="ECO:0000256" key="2">
    <source>
        <dbReference type="ARBA" id="ARBA00010846"/>
    </source>
</evidence>
<evidence type="ECO:0000313" key="6">
    <source>
        <dbReference type="Proteomes" id="UP000280104"/>
    </source>
</evidence>
<protein>
    <submittedName>
        <fullName evidence="5">Uncharacterized protein</fullName>
    </submittedName>
</protein>
<dbReference type="InterPro" id="IPR056423">
    <property type="entry name" value="BACK_BPM_SPOP"/>
</dbReference>
<dbReference type="Gramene" id="TraesJAG2D03G01271980.1">
    <property type="protein sequence ID" value="TraesJAG2D03G01271980.1.CDS1"/>
    <property type="gene ID" value="TraesJAG2D03G01271980"/>
</dbReference>
<dbReference type="Gene3D" id="3.30.710.10">
    <property type="entry name" value="Potassium Channel Kv1.1, Chain A"/>
    <property type="match status" value="1"/>
</dbReference>
<dbReference type="InterPro" id="IPR002083">
    <property type="entry name" value="MATH/TRAF_dom"/>
</dbReference>
<dbReference type="Pfam" id="PF22486">
    <property type="entry name" value="MATH_2"/>
    <property type="match status" value="1"/>
</dbReference>
<comment type="similarity">
    <text evidence="2">Belongs to the Tdpoz family.</text>
</comment>
<evidence type="ECO:0000259" key="3">
    <source>
        <dbReference type="PROSITE" id="PS50097"/>
    </source>
</evidence>
<organism evidence="5 6">
    <name type="scientific">Triticum aestivum</name>
    <name type="common">Wheat</name>
    <dbReference type="NCBI Taxonomy" id="4565"/>
    <lineage>
        <taxon>Eukaryota</taxon>
        <taxon>Viridiplantae</taxon>
        <taxon>Streptophyta</taxon>
        <taxon>Embryophyta</taxon>
        <taxon>Tracheophyta</taxon>
        <taxon>Spermatophyta</taxon>
        <taxon>Magnoliopsida</taxon>
        <taxon>Liliopsida</taxon>
        <taxon>Poales</taxon>
        <taxon>Poaceae</taxon>
        <taxon>BOP clade</taxon>
        <taxon>Pooideae</taxon>
        <taxon>Triticodae</taxon>
        <taxon>Triticeae</taxon>
        <taxon>Triticinae</taxon>
        <taxon>Triticum</taxon>
    </lineage>
</organism>
<dbReference type="PROSITE" id="PS50097">
    <property type="entry name" value="BTB"/>
    <property type="match status" value="1"/>
</dbReference>
<proteinExistence type="inferred from homology"/>
<dbReference type="InterPro" id="IPR008974">
    <property type="entry name" value="TRAF-like"/>
</dbReference>
<dbReference type="AlphaFoldDB" id="A0A7H4LN69"/>
<gene>
    <name evidence="5" type="ORF">CAMPLR22A2D_LOCUS4686</name>
</gene>
<dbReference type="InterPro" id="IPR011333">
    <property type="entry name" value="SKP1/BTB/POZ_sf"/>
</dbReference>
<reference evidence="5 6" key="1">
    <citation type="submission" date="2018-05" db="EMBL/GenBank/DDBJ databases">
        <authorList>
            <person name="Thind KAUR A."/>
        </authorList>
    </citation>
    <scope>NUCLEOTIDE SEQUENCE [LARGE SCALE GENOMIC DNA]</scope>
</reference>
<dbReference type="Gene3D" id="2.60.210.10">
    <property type="entry name" value="Apoptosis, Tumor Necrosis Factor Receptor Associated Protein 2, Chain A"/>
    <property type="match status" value="1"/>
</dbReference>
<dbReference type="SMART" id="SM00225">
    <property type="entry name" value="BTB"/>
    <property type="match status" value="1"/>
</dbReference>
<accession>A0A7H4LN69</accession>
<dbReference type="PANTHER" id="PTHR26379:SF324">
    <property type="entry name" value="BTB DOMAIN-CONTAINING PROTEIN"/>
    <property type="match status" value="1"/>
</dbReference>
<name>A0A7H4LN69_WHEAT</name>
<dbReference type="PROSITE" id="PS50144">
    <property type="entry name" value="MATH"/>
    <property type="match status" value="1"/>
</dbReference>
<dbReference type="Proteomes" id="UP000280104">
    <property type="component" value="Chromosome II"/>
</dbReference>
<dbReference type="SUPFAM" id="SSF49599">
    <property type="entry name" value="TRAF domain-like"/>
    <property type="match status" value="1"/>
</dbReference>
<feature type="domain" description="MATH" evidence="4">
    <location>
        <begin position="27"/>
        <end position="161"/>
    </location>
</feature>
<dbReference type="Gramene" id="TraesPARA_EIv1.0_0738450.1">
    <property type="protein sequence ID" value="TraesPARA_EIv1.0_0738450.1.CDS1"/>
    <property type="gene ID" value="TraesPARA_EIv1.0_0738450"/>
</dbReference>
<dbReference type="SUPFAM" id="SSF54695">
    <property type="entry name" value="POZ domain"/>
    <property type="match status" value="1"/>
</dbReference>
<evidence type="ECO:0000259" key="4">
    <source>
        <dbReference type="PROSITE" id="PS50144"/>
    </source>
</evidence>
<dbReference type="PANTHER" id="PTHR26379">
    <property type="entry name" value="BTB/POZ AND MATH DOMAIN-CONTAINING PROTEIN 1"/>
    <property type="match status" value="1"/>
</dbReference>
<comment type="pathway">
    <text evidence="1">Protein modification; protein ubiquitination.</text>
</comment>
<feature type="domain" description="BTB" evidence="3">
    <location>
        <begin position="192"/>
        <end position="259"/>
    </location>
</feature>
<dbReference type="CDD" id="cd00121">
    <property type="entry name" value="MATH"/>
    <property type="match status" value="1"/>
</dbReference>
<dbReference type="InterPro" id="IPR045005">
    <property type="entry name" value="BPM1-6"/>
</dbReference>
<evidence type="ECO:0000256" key="1">
    <source>
        <dbReference type="ARBA" id="ARBA00004906"/>
    </source>
</evidence>